<dbReference type="InterPro" id="IPR033985">
    <property type="entry name" value="SusD-like_N"/>
</dbReference>
<accession>D1Q0T0</accession>
<evidence type="ECO:0000256" key="2">
    <source>
        <dbReference type="ARBA" id="ARBA00006275"/>
    </source>
</evidence>
<evidence type="ECO:0000256" key="4">
    <source>
        <dbReference type="ARBA" id="ARBA00023136"/>
    </source>
</evidence>
<dbReference type="AlphaFoldDB" id="D1Q0T0"/>
<evidence type="ECO:0000313" key="9">
    <source>
        <dbReference type="Proteomes" id="UP000003160"/>
    </source>
</evidence>
<organism evidence="8 9">
    <name type="scientific">Hallella bergensis DSM 17361</name>
    <dbReference type="NCBI Taxonomy" id="585502"/>
    <lineage>
        <taxon>Bacteria</taxon>
        <taxon>Pseudomonadati</taxon>
        <taxon>Bacteroidota</taxon>
        <taxon>Bacteroidia</taxon>
        <taxon>Bacteroidales</taxon>
        <taxon>Prevotellaceae</taxon>
        <taxon>Hallella</taxon>
    </lineage>
</organism>
<comment type="similarity">
    <text evidence="2">Belongs to the SusD family.</text>
</comment>
<dbReference type="GO" id="GO:0009279">
    <property type="term" value="C:cell outer membrane"/>
    <property type="evidence" value="ECO:0007669"/>
    <property type="project" value="UniProtKB-SubCell"/>
</dbReference>
<keyword evidence="4" id="KW-0472">Membrane</keyword>
<dbReference type="RefSeq" id="WP_007175204.1">
    <property type="nucleotide sequence ID" value="NZ_GG704783.1"/>
</dbReference>
<protein>
    <recommendedName>
        <fullName evidence="10">SusD family protein</fullName>
    </recommendedName>
</protein>
<dbReference type="HOGENOM" id="CLU_015553_1_1_10"/>
<name>D1Q0T0_9BACT</name>
<sequence>MKTTIMKNKYIHITAVVCGVLIGMTSCNDNKFLEVDQYNIIGKDAMFANDANAKKGLNGVYDMLFPNDSYGPDWGFKPNLFTGCHPTIDTQATLDDKDWNTQNWNQSDGNLLNGWKHVYAGICRANDYLAGLEKAEAVSSGAKKSLEGEGRALRAFFFHWLATTFGRVPMLSTGENYINTPYKARAETYVEMWDFIIDDFRAAADLLDWQPMDGQYGRATKGMALTYLGDAYMWKAYRLTNGANGQKQDEAEAKKCYQEAEKCFAEVLKNGPYKLNDSFTTLWDPASAWGPEAIWVEQLDEGNNWGKWDNLTSKLMLKWFTACPENGGWGSLYLSWEWWSSFERGDKRREGSACTGAVPQIDPNNEKYDPQYKDWYVASVYGRNPYLQEVLGKGNPGTKTKQFHFTNGQFAPAIWSTKFWRTASADYKAWGDGHWSPTPIYWKRLPNVMLDYAECRFRLYGGDDAEAWKQIDLLRERAFGLRENGKEKALTEKYLPYYNQFAEWTERTHNPNSDNENDRIFQKTRSEYPIPFGSYPGINIAPDAKAFYTAFKTKQGLKSPLWKVAVNTERRKEFNCEWSLRPDMQKSGFMEDHVEHDYPMRETPNDKMADTPWTNRNYKYNDLKMDMPIPHDEILKNPLCDQNAAYTKHETNK</sequence>
<dbReference type="eggNOG" id="COG0614">
    <property type="taxonomic scope" value="Bacteria"/>
</dbReference>
<evidence type="ECO:0000256" key="1">
    <source>
        <dbReference type="ARBA" id="ARBA00004442"/>
    </source>
</evidence>
<dbReference type="Pfam" id="PF14322">
    <property type="entry name" value="SusD-like_3"/>
    <property type="match status" value="1"/>
</dbReference>
<evidence type="ECO:0000259" key="6">
    <source>
        <dbReference type="Pfam" id="PF07980"/>
    </source>
</evidence>
<feature type="domain" description="RagB/SusD" evidence="6">
    <location>
        <begin position="291"/>
        <end position="479"/>
    </location>
</feature>
<dbReference type="EMBL" id="ACKS01000112">
    <property type="protein sequence ID" value="EFA42757.1"/>
    <property type="molecule type" value="Genomic_DNA"/>
</dbReference>
<evidence type="ECO:0000256" key="5">
    <source>
        <dbReference type="ARBA" id="ARBA00023237"/>
    </source>
</evidence>
<dbReference type="Pfam" id="PF07980">
    <property type="entry name" value="SusD_RagB"/>
    <property type="match status" value="1"/>
</dbReference>
<feature type="domain" description="SusD-like N-terminal" evidence="7">
    <location>
        <begin position="51"/>
        <end position="229"/>
    </location>
</feature>
<evidence type="ECO:0000313" key="8">
    <source>
        <dbReference type="EMBL" id="EFA42757.1"/>
    </source>
</evidence>
<gene>
    <name evidence="8" type="ORF">HMPREF0645_2815</name>
</gene>
<evidence type="ECO:0000256" key="3">
    <source>
        <dbReference type="ARBA" id="ARBA00022729"/>
    </source>
</evidence>
<comment type="caution">
    <text evidence="8">The sequence shown here is derived from an EMBL/GenBank/DDBJ whole genome shotgun (WGS) entry which is preliminary data.</text>
</comment>
<dbReference type="SUPFAM" id="SSF48452">
    <property type="entry name" value="TPR-like"/>
    <property type="match status" value="1"/>
</dbReference>
<reference evidence="8 9" key="1">
    <citation type="submission" date="2009-10" db="EMBL/GenBank/DDBJ databases">
        <authorList>
            <person name="Qin X."/>
            <person name="Bachman B."/>
            <person name="Battles P."/>
            <person name="Bell A."/>
            <person name="Bess C."/>
            <person name="Bickham C."/>
            <person name="Chaboub L."/>
            <person name="Chen D."/>
            <person name="Coyle M."/>
            <person name="Deiros D.R."/>
            <person name="Dinh H."/>
            <person name="Forbes L."/>
            <person name="Fowler G."/>
            <person name="Francisco L."/>
            <person name="Fu Q."/>
            <person name="Gubbala S."/>
            <person name="Hale W."/>
            <person name="Han Y."/>
            <person name="Hemphill L."/>
            <person name="Highlander S.K."/>
            <person name="Hirani K."/>
            <person name="Hogues M."/>
            <person name="Jackson L."/>
            <person name="Jakkamsetti A."/>
            <person name="Javaid M."/>
            <person name="Jiang H."/>
            <person name="Korchina V."/>
            <person name="Kovar C."/>
            <person name="Lara F."/>
            <person name="Lee S."/>
            <person name="Mata R."/>
            <person name="Mathew T."/>
            <person name="Moen C."/>
            <person name="Morales K."/>
            <person name="Munidasa M."/>
            <person name="Nazareth L."/>
            <person name="Ngo R."/>
            <person name="Nguyen L."/>
            <person name="Okwuonu G."/>
            <person name="Ongeri F."/>
            <person name="Patil S."/>
            <person name="Petrosino J."/>
            <person name="Pham C."/>
            <person name="Pham P."/>
            <person name="Pu L.-L."/>
            <person name="Puazo M."/>
            <person name="Raj R."/>
            <person name="Reid J."/>
            <person name="Rouhana J."/>
            <person name="Saada N."/>
            <person name="Shang Y."/>
            <person name="Simmons D."/>
            <person name="Thornton R."/>
            <person name="Warren J."/>
            <person name="Weissenberger G."/>
            <person name="Zhang J."/>
            <person name="Zhang L."/>
            <person name="Zhou C."/>
            <person name="Zhu D."/>
            <person name="Muzny D."/>
            <person name="Worley K."/>
            <person name="Gibbs R."/>
        </authorList>
    </citation>
    <scope>NUCLEOTIDE SEQUENCE [LARGE SCALE GENOMIC DNA]</scope>
    <source>
        <strain evidence="8 9">DSM 17361</strain>
    </source>
</reference>
<evidence type="ECO:0008006" key="10">
    <source>
        <dbReference type="Google" id="ProtNLM"/>
    </source>
</evidence>
<evidence type="ECO:0000259" key="7">
    <source>
        <dbReference type="Pfam" id="PF14322"/>
    </source>
</evidence>
<keyword evidence="9" id="KW-1185">Reference proteome</keyword>
<dbReference type="InterPro" id="IPR011990">
    <property type="entry name" value="TPR-like_helical_dom_sf"/>
</dbReference>
<comment type="subcellular location">
    <subcellularLocation>
        <location evidence="1">Cell outer membrane</location>
    </subcellularLocation>
</comment>
<dbReference type="Gene3D" id="1.25.40.390">
    <property type="match status" value="1"/>
</dbReference>
<keyword evidence="5" id="KW-0998">Cell outer membrane</keyword>
<dbReference type="InterPro" id="IPR012944">
    <property type="entry name" value="SusD_RagB_dom"/>
</dbReference>
<dbReference type="Proteomes" id="UP000003160">
    <property type="component" value="Unassembled WGS sequence"/>
</dbReference>
<proteinExistence type="inferred from homology"/>
<keyword evidence="3" id="KW-0732">Signal</keyword>
<dbReference type="PROSITE" id="PS51257">
    <property type="entry name" value="PROKAR_LIPOPROTEIN"/>
    <property type="match status" value="1"/>
</dbReference>